<dbReference type="GO" id="GO:0016787">
    <property type="term" value="F:hydrolase activity"/>
    <property type="evidence" value="ECO:0007669"/>
    <property type="project" value="UniProtKB-KW"/>
</dbReference>
<reference evidence="4 5" key="1">
    <citation type="journal article" date="2024" name="Front Chem Biol">
        <title>Unveiling the potential of Daldinia eschscholtzii MFLUCC 19-0629 through bioactivity and bioinformatics studies for enhanced sustainable agriculture production.</title>
        <authorList>
            <person name="Brooks S."/>
            <person name="Weaver J.A."/>
            <person name="Klomchit A."/>
            <person name="Alharthi S.A."/>
            <person name="Onlamun T."/>
            <person name="Nurani R."/>
            <person name="Vong T.K."/>
            <person name="Alberti F."/>
            <person name="Greco C."/>
        </authorList>
    </citation>
    <scope>NUCLEOTIDE SEQUENCE [LARGE SCALE GENOMIC DNA]</scope>
    <source>
        <strain evidence="4">MFLUCC 19-0629</strain>
    </source>
</reference>
<name>A0AAX6MII3_9PEZI</name>
<dbReference type="EMBL" id="JBANMG010000006">
    <property type="protein sequence ID" value="KAK6952294.1"/>
    <property type="molecule type" value="Genomic_DNA"/>
</dbReference>
<dbReference type="AlphaFoldDB" id="A0AAX6MII3"/>
<feature type="region of interest" description="Disordered" evidence="2">
    <location>
        <begin position="76"/>
        <end position="146"/>
    </location>
</feature>
<keyword evidence="5" id="KW-1185">Reference proteome</keyword>
<accession>A0AAX6MII3</accession>
<dbReference type="Gene3D" id="3.90.70.130">
    <property type="match status" value="1"/>
</dbReference>
<dbReference type="InterPro" id="IPR012462">
    <property type="entry name" value="UFSP1/2_DUB_cat"/>
</dbReference>
<evidence type="ECO:0000256" key="1">
    <source>
        <dbReference type="ARBA" id="ARBA00022801"/>
    </source>
</evidence>
<gene>
    <name evidence="4" type="ORF">Daesc_006829</name>
</gene>
<proteinExistence type="predicted"/>
<protein>
    <recommendedName>
        <fullName evidence="3">UFSP1/2/DUB catalytic domain-containing protein</fullName>
    </recommendedName>
</protein>
<evidence type="ECO:0000256" key="2">
    <source>
        <dbReference type="SAM" id="MobiDB-lite"/>
    </source>
</evidence>
<dbReference type="Pfam" id="PF07910">
    <property type="entry name" value="Peptidase_C78"/>
    <property type="match status" value="1"/>
</dbReference>
<sequence length="413" mass="45913">MQFSQHLEVHHSEGKSPFVADEEQTAAAAVAAAARSGVEATVAKEELTEYYQCPVKSCGEILHLARLDDHLELHNAEDSADGSNSGELESGAQPSSSSSCSSPTRAQAAAVPGPSRAKPGVPAGVTPNGIPLSSTGSPHVKPSKPVRRLGKKELGAYYNEERMPRWLEDLLKKRGYKSSQGVIPVLAQLLQQNKYTQYAYLCHPETQHISKLRNEGSFCGYRNIQMMISYIVNTGAPGAIAFRNTIPSIFQIQDLIEKGWDQGIHEEGRIELGSLRGTRKYIGTPETFKNLDEDPPSTSENRMYDAVEQYFATAPGVNMQSKVRNTRRPPIYLQHQGHSMTIIGIERQPSGNRNLLVFDPSFADPANITRHIDNRRPVEHSHPDRALKLYRRGPRYFSKYHAFELMSYEEGVK</sequence>
<comment type="caution">
    <text evidence="4">The sequence shown here is derived from an EMBL/GenBank/DDBJ whole genome shotgun (WGS) entry which is preliminary data.</text>
</comment>
<dbReference type="Proteomes" id="UP001369815">
    <property type="component" value="Unassembled WGS sequence"/>
</dbReference>
<evidence type="ECO:0000313" key="4">
    <source>
        <dbReference type="EMBL" id="KAK6952294.1"/>
    </source>
</evidence>
<evidence type="ECO:0000313" key="5">
    <source>
        <dbReference type="Proteomes" id="UP001369815"/>
    </source>
</evidence>
<feature type="domain" description="UFSP1/2/DUB catalytic" evidence="3">
    <location>
        <begin position="197"/>
        <end position="405"/>
    </location>
</feature>
<evidence type="ECO:0000259" key="3">
    <source>
        <dbReference type="Pfam" id="PF07910"/>
    </source>
</evidence>
<keyword evidence="1" id="KW-0378">Hydrolase</keyword>
<organism evidence="4 5">
    <name type="scientific">Daldinia eschscholtzii</name>
    <dbReference type="NCBI Taxonomy" id="292717"/>
    <lineage>
        <taxon>Eukaryota</taxon>
        <taxon>Fungi</taxon>
        <taxon>Dikarya</taxon>
        <taxon>Ascomycota</taxon>
        <taxon>Pezizomycotina</taxon>
        <taxon>Sordariomycetes</taxon>
        <taxon>Xylariomycetidae</taxon>
        <taxon>Xylariales</taxon>
        <taxon>Hypoxylaceae</taxon>
        <taxon>Daldinia</taxon>
    </lineage>
</organism>